<protein>
    <recommendedName>
        <fullName evidence="1">Reverse transcriptase domain-containing protein</fullName>
    </recommendedName>
</protein>
<sequence>MNESLMRDFISEEILLAFRDIDLRKAPGIDGLPSGFFRQHWDTLSADVTQLCLDLLHGSADMASVNQIIIVLIPKIKDPTTMRHLRPICLCSVIYKIVAKVLVNRMKHTIPFCINTNQEAFVQGRNISDNILITHEIIHSINIGQTKSSHDAALKLDIEKAFDKVEWSFFENVMNRMGFVPSWVSIIIRCISSASFTVKVNNSFSPFFKPQRGLRQGDPLSPFFSSSVLKDSLRTSRMLRNMICFLALELAD</sequence>
<proteinExistence type="predicted"/>
<organism evidence="2 3">
    <name type="scientific">Hibiscus trionum</name>
    <name type="common">Flower of an hour</name>
    <dbReference type="NCBI Taxonomy" id="183268"/>
    <lineage>
        <taxon>Eukaryota</taxon>
        <taxon>Viridiplantae</taxon>
        <taxon>Streptophyta</taxon>
        <taxon>Embryophyta</taxon>
        <taxon>Tracheophyta</taxon>
        <taxon>Spermatophyta</taxon>
        <taxon>Magnoliopsida</taxon>
        <taxon>eudicotyledons</taxon>
        <taxon>Gunneridae</taxon>
        <taxon>Pentapetalae</taxon>
        <taxon>rosids</taxon>
        <taxon>malvids</taxon>
        <taxon>Malvales</taxon>
        <taxon>Malvaceae</taxon>
        <taxon>Malvoideae</taxon>
        <taxon>Hibiscus</taxon>
    </lineage>
</organism>
<comment type="caution">
    <text evidence="2">The sequence shown here is derived from an EMBL/GenBank/DDBJ whole genome shotgun (WGS) entry which is preliminary data.</text>
</comment>
<dbReference type="InterPro" id="IPR043502">
    <property type="entry name" value="DNA/RNA_pol_sf"/>
</dbReference>
<reference evidence="2" key="1">
    <citation type="submission" date="2023-05" db="EMBL/GenBank/DDBJ databases">
        <title>Genome and transcriptome analyses reveal genes involved in the formation of fine ridges on petal epidermal cells in Hibiscus trionum.</title>
        <authorList>
            <person name="Koshimizu S."/>
            <person name="Masuda S."/>
            <person name="Ishii T."/>
            <person name="Shirasu K."/>
            <person name="Hoshino A."/>
            <person name="Arita M."/>
        </authorList>
    </citation>
    <scope>NUCLEOTIDE SEQUENCE</scope>
    <source>
        <strain evidence="2">Hamamatsu line</strain>
    </source>
</reference>
<feature type="domain" description="Reverse transcriptase" evidence="1">
    <location>
        <begin position="54"/>
        <end position="252"/>
    </location>
</feature>
<accession>A0A9W7IIP0</accession>
<dbReference type="CDD" id="cd01650">
    <property type="entry name" value="RT_nLTR_like"/>
    <property type="match status" value="1"/>
</dbReference>
<dbReference type="EMBL" id="BSYR01000027">
    <property type="protein sequence ID" value="GMI95786.1"/>
    <property type="molecule type" value="Genomic_DNA"/>
</dbReference>
<evidence type="ECO:0000313" key="2">
    <source>
        <dbReference type="EMBL" id="GMI95786.1"/>
    </source>
</evidence>
<dbReference type="InterPro" id="IPR000477">
    <property type="entry name" value="RT_dom"/>
</dbReference>
<keyword evidence="3" id="KW-1185">Reference proteome</keyword>
<evidence type="ECO:0000259" key="1">
    <source>
        <dbReference type="PROSITE" id="PS50878"/>
    </source>
</evidence>
<dbReference type="OrthoDB" id="1001511at2759"/>
<dbReference type="PANTHER" id="PTHR46890:SF48">
    <property type="entry name" value="RNA-DIRECTED DNA POLYMERASE"/>
    <property type="match status" value="1"/>
</dbReference>
<dbReference type="Proteomes" id="UP001165190">
    <property type="component" value="Unassembled WGS sequence"/>
</dbReference>
<gene>
    <name evidence="2" type="ORF">HRI_003247900</name>
</gene>
<dbReference type="AlphaFoldDB" id="A0A9W7IIP0"/>
<dbReference type="InterPro" id="IPR052343">
    <property type="entry name" value="Retrotransposon-Effector_Assoc"/>
</dbReference>
<name>A0A9W7IIP0_HIBTR</name>
<dbReference type="Pfam" id="PF00078">
    <property type="entry name" value="RVT_1"/>
    <property type="match status" value="1"/>
</dbReference>
<dbReference type="PROSITE" id="PS50878">
    <property type="entry name" value="RT_POL"/>
    <property type="match status" value="1"/>
</dbReference>
<evidence type="ECO:0000313" key="3">
    <source>
        <dbReference type="Proteomes" id="UP001165190"/>
    </source>
</evidence>
<dbReference type="PANTHER" id="PTHR46890">
    <property type="entry name" value="NON-LTR RETROLELEMENT REVERSE TRANSCRIPTASE-LIKE PROTEIN-RELATED"/>
    <property type="match status" value="1"/>
</dbReference>
<dbReference type="SUPFAM" id="SSF56672">
    <property type="entry name" value="DNA/RNA polymerases"/>
    <property type="match status" value="1"/>
</dbReference>